<sequence length="452" mass="44563">MGFRAGGKGGGWVGGGAGAGGRENFGGNKGPGRGGFGNDNWPAQGNRFGVLQQQQLQGGGGGGQQPRQETPEEAVRNDLQAEKPTWLLSCYGHARGGANDLTGDVSFEEARWSTLQDIHAQRTPLTINAEFKGAVRAKQEELNQLLARTRERGGRVPSLGGPPIRVHNAWLAQFLEQQPAVGHAQPGRNGAAPQSPPAGFGFGSPQHTAPASGSFGAAPSSFGQLAGFGHPAAPAPVLGPFGQPTGFGAPPQAAPGSFSQQPVAVAAPFGQPSGGGFGGGSGTGFGPVPAGGGAKASWTGQGGFGAAKSAAGQAPAVLFGQNLAAGASTGRGGAFVPMVPAGQAAQMPLGAPAFSSHGFPPAVPLQGFGSPTPVDLGSGAAPALLGQVGIFQAPVAATAAALTGAATVGDGGADVSAVANGNSAHEDLHAFQAIAFTLGKIPEMAPPLELCF</sequence>
<keyword evidence="6" id="KW-1185">Reference proteome</keyword>
<dbReference type="Proteomes" id="UP000747110">
    <property type="component" value="Unassembled WGS sequence"/>
</dbReference>
<feature type="region of interest" description="Disordered" evidence="3">
    <location>
        <begin position="237"/>
        <end position="296"/>
    </location>
</feature>
<dbReference type="OrthoDB" id="250836at2759"/>
<feature type="compositionally biased region" description="Gly residues" evidence="3">
    <location>
        <begin position="272"/>
        <end position="296"/>
    </location>
</feature>
<feature type="region of interest" description="Disordered" evidence="3">
    <location>
        <begin position="1"/>
        <end position="76"/>
    </location>
</feature>
<feature type="compositionally biased region" description="Gly residues" evidence="3">
    <location>
        <begin position="1"/>
        <end position="37"/>
    </location>
</feature>
<dbReference type="PANTHER" id="PTHR46527:SF1">
    <property type="entry name" value="NUCLEOPORIN NUP42"/>
    <property type="match status" value="1"/>
</dbReference>
<evidence type="ECO:0000256" key="3">
    <source>
        <dbReference type="SAM" id="MobiDB-lite"/>
    </source>
</evidence>
<reference evidence="4" key="1">
    <citation type="journal article" date="2021" name="Proc. Natl. Acad. Sci. U.S.A.">
        <title>Three genomes in the algal genus Volvox reveal the fate of a haploid sex-determining region after a transition to homothallism.</title>
        <authorList>
            <person name="Yamamoto K."/>
            <person name="Hamaji T."/>
            <person name="Kawai-Toyooka H."/>
            <person name="Matsuzaki R."/>
            <person name="Takahashi F."/>
            <person name="Nishimura Y."/>
            <person name="Kawachi M."/>
            <person name="Noguchi H."/>
            <person name="Minakuchi Y."/>
            <person name="Umen J.G."/>
            <person name="Toyoda A."/>
            <person name="Nozaki H."/>
        </authorList>
    </citation>
    <scope>NUCLEOTIDE SEQUENCE</scope>
    <source>
        <strain evidence="5">NIES-3785</strain>
        <strain evidence="4">NIES-3786</strain>
    </source>
</reference>
<dbReference type="Proteomes" id="UP000722791">
    <property type="component" value="Unassembled WGS sequence"/>
</dbReference>
<evidence type="ECO:0000313" key="4">
    <source>
        <dbReference type="EMBL" id="GIL89442.1"/>
    </source>
</evidence>
<evidence type="ECO:0000256" key="1">
    <source>
        <dbReference type="ARBA" id="ARBA00004123"/>
    </source>
</evidence>
<protein>
    <submittedName>
        <fullName evidence="4">Uncharacterized protein</fullName>
    </submittedName>
</protein>
<proteinExistence type="predicted"/>
<name>A0A8J4CTC7_9CHLO</name>
<dbReference type="InterPro" id="IPR051767">
    <property type="entry name" value="Nucleoporin_NUP42"/>
</dbReference>
<evidence type="ECO:0000313" key="5">
    <source>
        <dbReference type="EMBL" id="GIM16268.1"/>
    </source>
</evidence>
<keyword evidence="2" id="KW-0539">Nucleus</keyword>
<dbReference type="PANTHER" id="PTHR46527">
    <property type="entry name" value="NUCLEOPORIN-LIKE PROTEIN 2"/>
    <property type="match status" value="1"/>
</dbReference>
<feature type="region of interest" description="Disordered" evidence="3">
    <location>
        <begin position="180"/>
        <end position="216"/>
    </location>
</feature>
<dbReference type="EMBL" id="BNCP01000050">
    <property type="protein sequence ID" value="GIL89442.1"/>
    <property type="molecule type" value="Genomic_DNA"/>
</dbReference>
<evidence type="ECO:0000256" key="2">
    <source>
        <dbReference type="ARBA" id="ARBA00023242"/>
    </source>
</evidence>
<organism evidence="4 6">
    <name type="scientific">Volvox reticuliferus</name>
    <dbReference type="NCBI Taxonomy" id="1737510"/>
    <lineage>
        <taxon>Eukaryota</taxon>
        <taxon>Viridiplantae</taxon>
        <taxon>Chlorophyta</taxon>
        <taxon>core chlorophytes</taxon>
        <taxon>Chlorophyceae</taxon>
        <taxon>CS clade</taxon>
        <taxon>Chlamydomonadales</taxon>
        <taxon>Volvocaceae</taxon>
        <taxon>Volvox</taxon>
    </lineage>
</organism>
<evidence type="ECO:0000313" key="6">
    <source>
        <dbReference type="Proteomes" id="UP000747110"/>
    </source>
</evidence>
<dbReference type="AlphaFoldDB" id="A0A8J4CTC7"/>
<comment type="subcellular location">
    <subcellularLocation>
        <location evidence="1">Nucleus</location>
    </subcellularLocation>
</comment>
<dbReference type="EMBL" id="BNCQ01000076">
    <property type="protein sequence ID" value="GIM16268.1"/>
    <property type="molecule type" value="Genomic_DNA"/>
</dbReference>
<comment type="caution">
    <text evidence="4">The sequence shown here is derived from an EMBL/GenBank/DDBJ whole genome shotgun (WGS) entry which is preliminary data.</text>
</comment>
<dbReference type="GO" id="GO:0005634">
    <property type="term" value="C:nucleus"/>
    <property type="evidence" value="ECO:0007669"/>
    <property type="project" value="UniProtKB-SubCell"/>
</dbReference>
<gene>
    <name evidence="4" type="ORF">Vretifemale_17256</name>
    <name evidence="5" type="ORF">Vretimale_18929</name>
</gene>
<accession>A0A8J4CTC7</accession>